<keyword evidence="5 8" id="KW-1133">Transmembrane helix</keyword>
<evidence type="ECO:0000256" key="7">
    <source>
        <dbReference type="ARBA" id="ARBA00023315"/>
    </source>
</evidence>
<dbReference type="InterPro" id="IPR004563">
    <property type="entry name" value="Apolipo_AcylTrfase"/>
</dbReference>
<comment type="similarity">
    <text evidence="8">Belongs to the CN hydrolase family. Apolipoprotein N-acyltransferase subfamily.</text>
</comment>
<dbReference type="PANTHER" id="PTHR38686:SF1">
    <property type="entry name" value="APOLIPOPROTEIN N-ACYLTRANSFERASE"/>
    <property type="match status" value="1"/>
</dbReference>
<dbReference type="NCBIfam" id="TIGR00546">
    <property type="entry name" value="lnt"/>
    <property type="match status" value="1"/>
</dbReference>
<evidence type="ECO:0000256" key="1">
    <source>
        <dbReference type="ARBA" id="ARBA00004651"/>
    </source>
</evidence>
<feature type="domain" description="CN hydrolase" evidence="9">
    <location>
        <begin position="210"/>
        <end position="448"/>
    </location>
</feature>
<feature type="transmembrane region" description="Helical" evidence="8">
    <location>
        <begin position="179"/>
        <end position="200"/>
    </location>
</feature>
<dbReference type="CDD" id="cd07571">
    <property type="entry name" value="ALP_N-acyl_transferase"/>
    <property type="match status" value="1"/>
</dbReference>
<evidence type="ECO:0000256" key="6">
    <source>
        <dbReference type="ARBA" id="ARBA00023136"/>
    </source>
</evidence>
<reference evidence="10 11" key="1">
    <citation type="submission" date="2019-03" db="EMBL/GenBank/DDBJ databases">
        <title>Draft genome sequences of novel Actinobacteria.</title>
        <authorList>
            <person name="Sahin N."/>
            <person name="Ay H."/>
            <person name="Saygin H."/>
        </authorList>
    </citation>
    <scope>NUCLEOTIDE SEQUENCE [LARGE SCALE GENOMIC DNA]</scope>
    <source>
        <strain evidence="10 11">KC712</strain>
    </source>
</reference>
<keyword evidence="3 8" id="KW-0808">Transferase</keyword>
<dbReference type="Pfam" id="PF20154">
    <property type="entry name" value="LNT_N"/>
    <property type="match status" value="1"/>
</dbReference>
<keyword evidence="11" id="KW-1185">Reference proteome</keyword>
<keyword evidence="6 8" id="KW-0472">Membrane</keyword>
<protein>
    <recommendedName>
        <fullName evidence="8">Apolipoprotein N-acyltransferase</fullName>
        <shortName evidence="8">ALP N-acyltransferase</shortName>
        <ecNumber evidence="8">2.3.1.269</ecNumber>
    </recommendedName>
</protein>
<evidence type="ECO:0000256" key="8">
    <source>
        <dbReference type="HAMAP-Rule" id="MF_01148"/>
    </source>
</evidence>
<keyword evidence="2 8" id="KW-1003">Cell membrane</keyword>
<keyword evidence="4 8" id="KW-0812">Transmembrane</keyword>
<comment type="catalytic activity">
    <reaction evidence="8">
        <text>N-terminal S-1,2-diacyl-sn-glyceryl-L-cysteinyl-[lipoprotein] + a glycerophospholipid = N-acyl-S-1,2-diacyl-sn-glyceryl-L-cysteinyl-[lipoprotein] + a 2-acyl-sn-glycero-3-phospholipid + H(+)</text>
        <dbReference type="Rhea" id="RHEA:48228"/>
        <dbReference type="Rhea" id="RHEA-COMP:14681"/>
        <dbReference type="Rhea" id="RHEA-COMP:14684"/>
        <dbReference type="ChEBI" id="CHEBI:15378"/>
        <dbReference type="ChEBI" id="CHEBI:136912"/>
        <dbReference type="ChEBI" id="CHEBI:140656"/>
        <dbReference type="ChEBI" id="CHEBI:140657"/>
        <dbReference type="ChEBI" id="CHEBI:140660"/>
        <dbReference type="EC" id="2.3.1.269"/>
    </reaction>
</comment>
<dbReference type="EC" id="2.3.1.269" evidence="8"/>
<gene>
    <name evidence="8 10" type="primary">lnt</name>
    <name evidence="10" type="ORF">E1294_03465</name>
</gene>
<evidence type="ECO:0000256" key="4">
    <source>
        <dbReference type="ARBA" id="ARBA00022692"/>
    </source>
</evidence>
<evidence type="ECO:0000256" key="3">
    <source>
        <dbReference type="ARBA" id="ARBA00022679"/>
    </source>
</evidence>
<dbReference type="InterPro" id="IPR003010">
    <property type="entry name" value="C-N_Hydrolase"/>
</dbReference>
<evidence type="ECO:0000313" key="11">
    <source>
        <dbReference type="Proteomes" id="UP000294543"/>
    </source>
</evidence>
<dbReference type="HAMAP" id="MF_01148">
    <property type="entry name" value="Lnt"/>
    <property type="match status" value="1"/>
</dbReference>
<organism evidence="10 11">
    <name type="scientific">Nonomuraea diastatica</name>
    <dbReference type="NCBI Taxonomy" id="1848329"/>
    <lineage>
        <taxon>Bacteria</taxon>
        <taxon>Bacillati</taxon>
        <taxon>Actinomycetota</taxon>
        <taxon>Actinomycetes</taxon>
        <taxon>Streptosporangiales</taxon>
        <taxon>Streptosporangiaceae</taxon>
        <taxon>Nonomuraea</taxon>
    </lineage>
</organism>
<keyword evidence="7 8" id="KW-0012">Acyltransferase</keyword>
<dbReference type="OrthoDB" id="9804277at2"/>
<dbReference type="UniPathway" id="UPA00666"/>
<comment type="caution">
    <text evidence="10">The sequence shown here is derived from an EMBL/GenBank/DDBJ whole genome shotgun (WGS) entry which is preliminary data.</text>
</comment>
<evidence type="ECO:0000256" key="5">
    <source>
        <dbReference type="ARBA" id="ARBA00022989"/>
    </source>
</evidence>
<accession>A0A4R4X4V3</accession>
<dbReference type="GO" id="GO:0016410">
    <property type="term" value="F:N-acyltransferase activity"/>
    <property type="evidence" value="ECO:0007669"/>
    <property type="project" value="UniProtKB-UniRule"/>
</dbReference>
<dbReference type="PROSITE" id="PS50263">
    <property type="entry name" value="CN_HYDROLASE"/>
    <property type="match status" value="1"/>
</dbReference>
<evidence type="ECO:0000259" key="9">
    <source>
        <dbReference type="PROSITE" id="PS50263"/>
    </source>
</evidence>
<comment type="caution">
    <text evidence="8">Lacks conserved residue(s) required for the propagation of feature annotation.</text>
</comment>
<keyword evidence="10" id="KW-0449">Lipoprotein</keyword>
<dbReference type="GO" id="GO:0042158">
    <property type="term" value="P:lipoprotein biosynthetic process"/>
    <property type="evidence" value="ECO:0007669"/>
    <property type="project" value="UniProtKB-UniRule"/>
</dbReference>
<dbReference type="PANTHER" id="PTHR38686">
    <property type="entry name" value="APOLIPOPROTEIN N-ACYLTRANSFERASE"/>
    <property type="match status" value="1"/>
</dbReference>
<evidence type="ECO:0000256" key="2">
    <source>
        <dbReference type="ARBA" id="ARBA00022475"/>
    </source>
</evidence>
<feature type="transmembrane region" description="Helical" evidence="8">
    <location>
        <begin position="103"/>
        <end position="124"/>
    </location>
</feature>
<feature type="transmembrane region" description="Helical" evidence="8">
    <location>
        <begin position="73"/>
        <end position="96"/>
    </location>
</feature>
<dbReference type="Proteomes" id="UP000294543">
    <property type="component" value="Unassembled WGS sequence"/>
</dbReference>
<comment type="pathway">
    <text evidence="8">Protein modification; lipoprotein biosynthesis (N-acyl transfer).</text>
</comment>
<sequence>MRGRVLALATGACLALAFPAVGAWWWAWAGLVPLVVLAARAGSYAEAAWRGWFAAVGFFATLNHWVLHSLGVFAPLALGIAGLSWVPFGLVAYGLLRRVSAARVVAALLVLPSAWLVIEVLRSWAPLAGAWGVLGSSQWRVPPLLAPAALGGVWLLSFVLVAVNAGLSAAVLPGAGQRARLVGAGAAVALAVLAVGYGLVRPEPAVTGTMRVAGVQTGDVPGAARRLAANLRLTSELAGRDHDVVIWGQSSVAFDPARRPDVDRLLRAAAAEVGSDLLVNVDARGSSGQIAKTTYQYTSDGIVNSYVKQRLVPFGEYIPLRPLLGWLADHTDAAAEDRTTGGRLATLDVAGHRVGPLISYESAFPDMRRRLAVMGADLTVVQGSLTTFHGSWAHAQQAGLEAVRAVESGRPAVLVEADGTSAAFDARGRPLAWYGPGYRGAFVIDVPLSRDVTPYVRLGDWVPVMAAGILAVSGIRLAARRRGFRHAPGEREAGVQD</sequence>
<name>A0A4R4X4V3_9ACTN</name>
<comment type="subcellular location">
    <subcellularLocation>
        <location evidence="1 8">Cell membrane</location>
        <topology evidence="1 8">Multi-pass membrane protein</topology>
    </subcellularLocation>
</comment>
<dbReference type="Gene3D" id="3.60.110.10">
    <property type="entry name" value="Carbon-nitrogen hydrolase"/>
    <property type="match status" value="1"/>
</dbReference>
<dbReference type="Pfam" id="PF00795">
    <property type="entry name" value="CN_hydrolase"/>
    <property type="match status" value="1"/>
</dbReference>
<evidence type="ECO:0000313" key="10">
    <source>
        <dbReference type="EMBL" id="TDD25371.1"/>
    </source>
</evidence>
<dbReference type="SUPFAM" id="SSF56317">
    <property type="entry name" value="Carbon-nitrogen hydrolase"/>
    <property type="match status" value="1"/>
</dbReference>
<dbReference type="InterPro" id="IPR045378">
    <property type="entry name" value="LNT_N"/>
</dbReference>
<comment type="function">
    <text evidence="8">Catalyzes the phospholipid dependent N-acylation of the N-terminal cysteine of apolipoprotein, the last step in lipoprotein maturation.</text>
</comment>
<dbReference type="InterPro" id="IPR036526">
    <property type="entry name" value="C-N_Hydrolase_sf"/>
</dbReference>
<feature type="transmembrane region" description="Helical" evidence="8">
    <location>
        <begin position="144"/>
        <end position="167"/>
    </location>
</feature>
<dbReference type="AlphaFoldDB" id="A0A4R4X4V3"/>
<dbReference type="GO" id="GO:0005886">
    <property type="term" value="C:plasma membrane"/>
    <property type="evidence" value="ECO:0007669"/>
    <property type="project" value="UniProtKB-SubCell"/>
</dbReference>
<proteinExistence type="inferred from homology"/>
<dbReference type="EMBL" id="SMKP01000006">
    <property type="protein sequence ID" value="TDD25371.1"/>
    <property type="molecule type" value="Genomic_DNA"/>
</dbReference>